<dbReference type="Proteomes" id="UP001274830">
    <property type="component" value="Unassembled WGS sequence"/>
</dbReference>
<evidence type="ECO:0000313" key="3">
    <source>
        <dbReference type="Proteomes" id="UP001274830"/>
    </source>
</evidence>
<protein>
    <submittedName>
        <fullName evidence="2">Uncharacterized protein</fullName>
    </submittedName>
</protein>
<dbReference type="EMBL" id="JAUTXT010000001">
    <property type="protein sequence ID" value="KAK3679659.1"/>
    <property type="molecule type" value="Genomic_DNA"/>
</dbReference>
<reference evidence="2" key="1">
    <citation type="submission" date="2023-07" db="EMBL/GenBank/DDBJ databases">
        <title>Black Yeasts Isolated from many extreme environments.</title>
        <authorList>
            <person name="Coleine C."/>
            <person name="Stajich J.E."/>
            <person name="Selbmann L."/>
        </authorList>
    </citation>
    <scope>NUCLEOTIDE SEQUENCE</scope>
    <source>
        <strain evidence="2">CCFEE 5485</strain>
    </source>
</reference>
<comment type="caution">
    <text evidence="2">The sequence shown here is derived from an EMBL/GenBank/DDBJ whole genome shotgun (WGS) entry which is preliminary data.</text>
</comment>
<evidence type="ECO:0000313" key="2">
    <source>
        <dbReference type="EMBL" id="KAK3679659.1"/>
    </source>
</evidence>
<proteinExistence type="predicted"/>
<name>A0AAE0WXA7_9PEZI</name>
<organism evidence="2 3">
    <name type="scientific">Recurvomyces mirabilis</name>
    <dbReference type="NCBI Taxonomy" id="574656"/>
    <lineage>
        <taxon>Eukaryota</taxon>
        <taxon>Fungi</taxon>
        <taxon>Dikarya</taxon>
        <taxon>Ascomycota</taxon>
        <taxon>Pezizomycotina</taxon>
        <taxon>Dothideomycetes</taxon>
        <taxon>Dothideomycetidae</taxon>
        <taxon>Mycosphaerellales</taxon>
        <taxon>Teratosphaeriaceae</taxon>
        <taxon>Recurvomyces</taxon>
    </lineage>
</organism>
<accession>A0AAE0WXA7</accession>
<dbReference type="AlphaFoldDB" id="A0AAE0WXA7"/>
<sequence length="84" mass="9474">MSSADAQLAFQKQSNRMQPTEVQEKFSQQFDLSRPEVAMSSYQKLLHDHTRQQYEMASSSSRRRSADSDVPSLASELSVDSTTS</sequence>
<evidence type="ECO:0000256" key="1">
    <source>
        <dbReference type="SAM" id="MobiDB-lite"/>
    </source>
</evidence>
<feature type="region of interest" description="Disordered" evidence="1">
    <location>
        <begin position="1"/>
        <end position="33"/>
    </location>
</feature>
<feature type="compositionally biased region" description="Polar residues" evidence="1">
    <location>
        <begin position="1"/>
        <end position="31"/>
    </location>
</feature>
<keyword evidence="3" id="KW-1185">Reference proteome</keyword>
<gene>
    <name evidence="2" type="ORF">LTR78_000034</name>
</gene>
<feature type="region of interest" description="Disordered" evidence="1">
    <location>
        <begin position="48"/>
        <end position="84"/>
    </location>
</feature>